<feature type="compositionally biased region" description="Basic residues" evidence="1">
    <location>
        <begin position="91"/>
        <end position="100"/>
    </location>
</feature>
<dbReference type="EMBL" id="BGZK01000038">
    <property type="protein sequence ID" value="GBP09880.1"/>
    <property type="molecule type" value="Genomic_DNA"/>
</dbReference>
<dbReference type="Proteomes" id="UP000299102">
    <property type="component" value="Unassembled WGS sequence"/>
</dbReference>
<evidence type="ECO:0000256" key="1">
    <source>
        <dbReference type="SAM" id="MobiDB-lite"/>
    </source>
</evidence>
<sequence>MHENATSIRKRNGSNWLDTTGRRRLETLNVGCCPETRVDIGVPRPESRKETFQRAVRVRRDTKSRAVRSHYWSGKAPGALLQVEGHDAHRAGVRHKGRPRVRPDLSRELWPKRHR</sequence>
<evidence type="ECO:0000313" key="2">
    <source>
        <dbReference type="EMBL" id="GBP09880.1"/>
    </source>
</evidence>
<name>A0A4C1T8K6_EUMVA</name>
<organism evidence="2 3">
    <name type="scientific">Eumeta variegata</name>
    <name type="common">Bagworm moth</name>
    <name type="synonym">Eumeta japonica</name>
    <dbReference type="NCBI Taxonomy" id="151549"/>
    <lineage>
        <taxon>Eukaryota</taxon>
        <taxon>Metazoa</taxon>
        <taxon>Ecdysozoa</taxon>
        <taxon>Arthropoda</taxon>
        <taxon>Hexapoda</taxon>
        <taxon>Insecta</taxon>
        <taxon>Pterygota</taxon>
        <taxon>Neoptera</taxon>
        <taxon>Endopterygota</taxon>
        <taxon>Lepidoptera</taxon>
        <taxon>Glossata</taxon>
        <taxon>Ditrysia</taxon>
        <taxon>Tineoidea</taxon>
        <taxon>Psychidae</taxon>
        <taxon>Oiketicinae</taxon>
        <taxon>Eumeta</taxon>
    </lineage>
</organism>
<dbReference type="AlphaFoldDB" id="A0A4C1T8K6"/>
<reference evidence="2 3" key="1">
    <citation type="journal article" date="2019" name="Commun. Biol.">
        <title>The bagworm genome reveals a unique fibroin gene that provides high tensile strength.</title>
        <authorList>
            <person name="Kono N."/>
            <person name="Nakamura H."/>
            <person name="Ohtoshi R."/>
            <person name="Tomita M."/>
            <person name="Numata K."/>
            <person name="Arakawa K."/>
        </authorList>
    </citation>
    <scope>NUCLEOTIDE SEQUENCE [LARGE SCALE GENOMIC DNA]</scope>
</reference>
<keyword evidence="3" id="KW-1185">Reference proteome</keyword>
<accession>A0A4C1T8K6</accession>
<proteinExistence type="predicted"/>
<feature type="region of interest" description="Disordered" evidence="1">
    <location>
        <begin position="86"/>
        <end position="115"/>
    </location>
</feature>
<evidence type="ECO:0000313" key="3">
    <source>
        <dbReference type="Proteomes" id="UP000299102"/>
    </source>
</evidence>
<gene>
    <name evidence="2" type="ORF">EVAR_92431_1</name>
</gene>
<feature type="compositionally biased region" description="Basic and acidic residues" evidence="1">
    <location>
        <begin position="101"/>
        <end position="115"/>
    </location>
</feature>
<protein>
    <submittedName>
        <fullName evidence="2">Uncharacterized protein</fullName>
    </submittedName>
</protein>
<comment type="caution">
    <text evidence="2">The sequence shown here is derived from an EMBL/GenBank/DDBJ whole genome shotgun (WGS) entry which is preliminary data.</text>
</comment>